<reference evidence="1" key="1">
    <citation type="submission" date="2021-02" db="EMBL/GenBank/DDBJ databases">
        <authorList>
            <person name="Nowell W R."/>
        </authorList>
    </citation>
    <scope>NUCLEOTIDE SEQUENCE</scope>
</reference>
<dbReference type="Gene3D" id="1.25.40.10">
    <property type="entry name" value="Tetratricopeptide repeat domain"/>
    <property type="match status" value="1"/>
</dbReference>
<evidence type="ECO:0000313" key="1">
    <source>
        <dbReference type="EMBL" id="CAF4700718.1"/>
    </source>
</evidence>
<dbReference type="Proteomes" id="UP000663873">
    <property type="component" value="Unassembled WGS sequence"/>
</dbReference>
<organism evidence="1 2">
    <name type="scientific">Rotaria socialis</name>
    <dbReference type="NCBI Taxonomy" id="392032"/>
    <lineage>
        <taxon>Eukaryota</taxon>
        <taxon>Metazoa</taxon>
        <taxon>Spiralia</taxon>
        <taxon>Gnathifera</taxon>
        <taxon>Rotifera</taxon>
        <taxon>Eurotatoria</taxon>
        <taxon>Bdelloidea</taxon>
        <taxon>Philodinida</taxon>
        <taxon>Philodinidae</taxon>
        <taxon>Rotaria</taxon>
    </lineage>
</organism>
<protein>
    <recommendedName>
        <fullName evidence="3">Tetratricopeptide repeat protein</fullName>
    </recommendedName>
</protein>
<keyword evidence="2" id="KW-1185">Reference proteome</keyword>
<gene>
    <name evidence="1" type="ORF">UJA718_LOCUS36224</name>
</gene>
<dbReference type="InterPro" id="IPR011990">
    <property type="entry name" value="TPR-like_helical_dom_sf"/>
</dbReference>
<name>A0A821IJ70_9BILA</name>
<dbReference type="AlphaFoldDB" id="A0A821IJ70"/>
<accession>A0A821IJ70</accession>
<evidence type="ECO:0000313" key="2">
    <source>
        <dbReference type="Proteomes" id="UP000663873"/>
    </source>
</evidence>
<comment type="caution">
    <text evidence="1">The sequence shown here is derived from an EMBL/GenBank/DDBJ whole genome shotgun (WGS) entry which is preliminary data.</text>
</comment>
<dbReference type="SUPFAM" id="SSF48452">
    <property type="entry name" value="TPR-like"/>
    <property type="match status" value="1"/>
</dbReference>
<evidence type="ECO:0008006" key="3">
    <source>
        <dbReference type="Google" id="ProtNLM"/>
    </source>
</evidence>
<dbReference type="EMBL" id="CAJOBP010034744">
    <property type="protein sequence ID" value="CAF4700718.1"/>
    <property type="molecule type" value="Genomic_DNA"/>
</dbReference>
<sequence>MKNFKTPSEKYRQQGNEIFAKLKQQEDAAFVVRQGRFTDALKYYNQALNASMNDDERASAHKNLGSLYSYQITSTNIESANKNDYNHNLKECITSYGYALQLGKNYLTYPL</sequence>
<proteinExistence type="predicted"/>